<reference evidence="2" key="1">
    <citation type="submission" date="2013-03" db="EMBL/GenBank/DDBJ databases">
        <title>The Genome Sequence of Anopheles arabiensis DONG5_A.</title>
        <authorList>
            <consortium name="The Broad Institute Genomics Platform"/>
            <person name="Neafsey D.E."/>
            <person name="Howell P."/>
            <person name="Walker B."/>
            <person name="Young S.K."/>
            <person name="Zeng Q."/>
            <person name="Gargeya S."/>
            <person name="Fitzgerald M."/>
            <person name="Haas B."/>
            <person name="Abouelleil A."/>
            <person name="Allen A.W."/>
            <person name="Alvarado L."/>
            <person name="Arachchi H.M."/>
            <person name="Berlin A.M."/>
            <person name="Chapman S.B."/>
            <person name="Gainer-Dewar J."/>
            <person name="Goldberg J."/>
            <person name="Griggs A."/>
            <person name="Gujja S."/>
            <person name="Hansen M."/>
            <person name="Howarth C."/>
            <person name="Imamovic A."/>
            <person name="Ireland A."/>
            <person name="Larimer J."/>
            <person name="McCowan C."/>
            <person name="Murphy C."/>
            <person name="Pearson M."/>
            <person name="Poon T.W."/>
            <person name="Priest M."/>
            <person name="Roberts A."/>
            <person name="Saif S."/>
            <person name="Shea T."/>
            <person name="Sisk P."/>
            <person name="Sykes S."/>
            <person name="Wortman J."/>
            <person name="Nusbaum C."/>
            <person name="Birren B."/>
        </authorList>
    </citation>
    <scope>NUCLEOTIDE SEQUENCE [LARGE SCALE GENOMIC DNA]</scope>
    <source>
        <strain evidence="2">Dongola</strain>
    </source>
</reference>
<evidence type="ECO:0000313" key="2">
    <source>
        <dbReference type="Proteomes" id="UP000075840"/>
    </source>
</evidence>
<evidence type="ECO:0000313" key="1">
    <source>
        <dbReference type="EnsemblMetazoa" id="AARA015000-PA"/>
    </source>
</evidence>
<organism evidence="1 2">
    <name type="scientific">Anopheles arabiensis</name>
    <name type="common">Mosquito</name>
    <dbReference type="NCBI Taxonomy" id="7173"/>
    <lineage>
        <taxon>Eukaryota</taxon>
        <taxon>Metazoa</taxon>
        <taxon>Ecdysozoa</taxon>
        <taxon>Arthropoda</taxon>
        <taxon>Hexapoda</taxon>
        <taxon>Insecta</taxon>
        <taxon>Pterygota</taxon>
        <taxon>Neoptera</taxon>
        <taxon>Endopterygota</taxon>
        <taxon>Diptera</taxon>
        <taxon>Nematocera</taxon>
        <taxon>Culicoidea</taxon>
        <taxon>Culicidae</taxon>
        <taxon>Anophelinae</taxon>
        <taxon>Anopheles</taxon>
    </lineage>
</organism>
<proteinExistence type="predicted"/>
<sequence length="12" mass="1398">MHYTSSSSSRRV</sequence>
<dbReference type="EMBL" id="APCN01006060">
    <property type="status" value="NOT_ANNOTATED_CDS"/>
    <property type="molecule type" value="Genomic_DNA"/>
</dbReference>
<name>A0A182IHS6_ANOAR</name>
<accession>A0A182IHS6</accession>
<dbReference type="VEuPathDB" id="VectorBase:AARA015000"/>
<dbReference type="VEuPathDB" id="VectorBase:AARA011446"/>
<dbReference type="Proteomes" id="UP000075840">
    <property type="component" value="Unassembled WGS sequence"/>
</dbReference>
<dbReference type="EnsemblMetazoa" id="AARA015000-RA">
    <property type="protein sequence ID" value="AARA015000-PA"/>
    <property type="gene ID" value="AARA015000"/>
</dbReference>
<protein>
    <submittedName>
        <fullName evidence="1">Uncharacterized protein</fullName>
    </submittedName>
</protein>
<reference evidence="1" key="2">
    <citation type="submission" date="2022-08" db="UniProtKB">
        <authorList>
            <consortium name="EnsemblMetazoa"/>
        </authorList>
    </citation>
    <scope>IDENTIFICATION</scope>
    <source>
        <strain evidence="1">Dongola</strain>
    </source>
</reference>
<dbReference type="EMBL" id="APCN01006061">
    <property type="status" value="NOT_ANNOTATED_CDS"/>
    <property type="molecule type" value="Genomic_DNA"/>
</dbReference>
<keyword evidence="2" id="KW-1185">Reference proteome</keyword>
<dbReference type="EnsemblMetazoa" id="AARA011446-RA">
    <property type="protein sequence ID" value="AARA011446-PA"/>
    <property type="gene ID" value="AARA011446"/>
</dbReference>